<evidence type="ECO:0000256" key="2">
    <source>
        <dbReference type="ARBA" id="ARBA00023012"/>
    </source>
</evidence>
<evidence type="ECO:0000256" key="4">
    <source>
        <dbReference type="ARBA" id="ARBA00023125"/>
    </source>
</evidence>
<keyword evidence="3" id="KW-0805">Transcription regulation</keyword>
<dbReference type="FunFam" id="3.40.50.2300:FF:000001">
    <property type="entry name" value="DNA-binding response regulator PhoB"/>
    <property type="match status" value="1"/>
</dbReference>
<dbReference type="InterPro" id="IPR046342">
    <property type="entry name" value="CBS_dom_sf"/>
</dbReference>
<dbReference type="SMART" id="SM00448">
    <property type="entry name" value="REC"/>
    <property type="match status" value="1"/>
</dbReference>
<evidence type="ECO:0000313" key="8">
    <source>
        <dbReference type="EMBL" id="KKK83651.1"/>
    </source>
</evidence>
<evidence type="ECO:0008006" key="9">
    <source>
        <dbReference type="Google" id="ProtNLM"/>
    </source>
</evidence>
<keyword evidence="4" id="KW-0238">DNA-binding</keyword>
<name>A0A0F9BGT9_9ZZZZ</name>
<dbReference type="Gene3D" id="3.90.1280.20">
    <property type="match status" value="1"/>
</dbReference>
<dbReference type="Pfam" id="PF00072">
    <property type="entry name" value="Response_reg"/>
    <property type="match status" value="1"/>
</dbReference>
<proteinExistence type="predicted"/>
<dbReference type="CDD" id="cd17574">
    <property type="entry name" value="REC_OmpR"/>
    <property type="match status" value="1"/>
</dbReference>
<dbReference type="InterPro" id="IPR011992">
    <property type="entry name" value="EF-hand-dom_pair"/>
</dbReference>
<dbReference type="PANTHER" id="PTHR48111:SF4">
    <property type="entry name" value="DNA-BINDING DUAL TRANSCRIPTIONAL REGULATOR OMPR"/>
    <property type="match status" value="1"/>
</dbReference>
<dbReference type="InterPro" id="IPR000644">
    <property type="entry name" value="CBS_dom"/>
</dbReference>
<comment type="caution">
    <text evidence="8">The sequence shown here is derived from an EMBL/GenBank/DDBJ whole genome shotgun (WGS) entry which is preliminary data.</text>
</comment>
<protein>
    <recommendedName>
        <fullName evidence="9">Response regulatory domain-containing protein</fullName>
    </recommendedName>
</protein>
<dbReference type="GO" id="GO:0000156">
    <property type="term" value="F:phosphorelay response regulator activity"/>
    <property type="evidence" value="ECO:0007669"/>
    <property type="project" value="TreeGrafter"/>
</dbReference>
<reference evidence="8" key="1">
    <citation type="journal article" date="2015" name="Nature">
        <title>Complex archaea that bridge the gap between prokaryotes and eukaryotes.</title>
        <authorList>
            <person name="Spang A."/>
            <person name="Saw J.H."/>
            <person name="Jorgensen S.L."/>
            <person name="Zaremba-Niedzwiedzka K."/>
            <person name="Martijn J."/>
            <person name="Lind A.E."/>
            <person name="van Eijk R."/>
            <person name="Schleper C."/>
            <person name="Guy L."/>
            <person name="Ettema T.J."/>
        </authorList>
    </citation>
    <scope>NUCLEOTIDE SEQUENCE</scope>
</reference>
<evidence type="ECO:0000256" key="5">
    <source>
        <dbReference type="ARBA" id="ARBA00023163"/>
    </source>
</evidence>
<accession>A0A0F9BGT9</accession>
<dbReference type="PROSITE" id="PS51371">
    <property type="entry name" value="CBS"/>
    <property type="match status" value="1"/>
</dbReference>
<keyword evidence="1" id="KW-0597">Phosphoprotein</keyword>
<dbReference type="Gene3D" id="3.40.50.2300">
    <property type="match status" value="1"/>
</dbReference>
<keyword evidence="5" id="KW-0804">Transcription</keyword>
<dbReference type="SUPFAM" id="SSF54631">
    <property type="entry name" value="CBS-domain pair"/>
    <property type="match status" value="1"/>
</dbReference>
<evidence type="ECO:0000256" key="1">
    <source>
        <dbReference type="ARBA" id="ARBA00022553"/>
    </source>
</evidence>
<dbReference type="InterPro" id="IPR039420">
    <property type="entry name" value="WalR-like"/>
</dbReference>
<sequence length="412" mass="44130">LIRAQGFIEINILGSLILTGSVAFELGPTQEVTLTNSQKKTVTTMTIGAANVSAFIGVDGPYWTDLDGNQEVSWSDAEGNTLTQAQANSADGIVDVDETEELNGDAIGFHVTDLDVGIMLMAATAPADLGIYLAAKLKVNSFGLVGIDGLTATGAFDVELNVGFGLSGFEPSVNPVDFETSFSEAIALFELMDTSSDGIINETEQNVALASGYIGDDITSVAQLVSLLNTSGGPPDDYLNISEVLDKLDDSFEASNQAAIDALDLDTNGRLEGIVTDRDLCCRVLGQGRSFDTPVREVMSMTMHTVHPDADLSEVESIMRENKIRRIPVVDDDDRLRELLRKYLSENGFLVTTASDAADARRRLTSLAFDLIVLDLMMPGESGLDFAQDLRRGNSVPILMLTAMGEAEDRIA</sequence>
<feature type="domain" description="CBS" evidence="7">
    <location>
        <begin position="299"/>
        <end position="360"/>
    </location>
</feature>
<dbReference type="SUPFAM" id="SSF52172">
    <property type="entry name" value="CheY-like"/>
    <property type="match status" value="1"/>
</dbReference>
<dbReference type="InterPro" id="IPR011006">
    <property type="entry name" value="CheY-like_superfamily"/>
</dbReference>
<evidence type="ECO:0000259" key="6">
    <source>
        <dbReference type="PROSITE" id="PS50110"/>
    </source>
</evidence>
<feature type="domain" description="Response regulatory" evidence="6">
    <location>
        <begin position="326"/>
        <end position="412"/>
    </location>
</feature>
<dbReference type="GO" id="GO:0005829">
    <property type="term" value="C:cytosol"/>
    <property type="evidence" value="ECO:0007669"/>
    <property type="project" value="TreeGrafter"/>
</dbReference>
<keyword evidence="2" id="KW-0902">Two-component regulatory system</keyword>
<dbReference type="GO" id="GO:0000976">
    <property type="term" value="F:transcription cis-regulatory region binding"/>
    <property type="evidence" value="ECO:0007669"/>
    <property type="project" value="TreeGrafter"/>
</dbReference>
<dbReference type="SUPFAM" id="SSF47473">
    <property type="entry name" value="EF-hand"/>
    <property type="match status" value="1"/>
</dbReference>
<dbReference type="GO" id="GO:0032993">
    <property type="term" value="C:protein-DNA complex"/>
    <property type="evidence" value="ECO:0007669"/>
    <property type="project" value="TreeGrafter"/>
</dbReference>
<dbReference type="InterPro" id="IPR001789">
    <property type="entry name" value="Sig_transdc_resp-reg_receiver"/>
</dbReference>
<feature type="non-terminal residue" evidence="8">
    <location>
        <position position="412"/>
    </location>
</feature>
<dbReference type="GO" id="GO:0006355">
    <property type="term" value="P:regulation of DNA-templated transcription"/>
    <property type="evidence" value="ECO:0007669"/>
    <property type="project" value="TreeGrafter"/>
</dbReference>
<evidence type="ECO:0000256" key="3">
    <source>
        <dbReference type="ARBA" id="ARBA00023015"/>
    </source>
</evidence>
<dbReference type="PANTHER" id="PTHR48111">
    <property type="entry name" value="REGULATOR OF RPOS"/>
    <property type="match status" value="1"/>
</dbReference>
<dbReference type="EMBL" id="LAZR01052122">
    <property type="protein sequence ID" value="KKK83651.1"/>
    <property type="molecule type" value="Genomic_DNA"/>
</dbReference>
<gene>
    <name evidence="8" type="ORF">LCGC14_2791240</name>
</gene>
<organism evidence="8">
    <name type="scientific">marine sediment metagenome</name>
    <dbReference type="NCBI Taxonomy" id="412755"/>
    <lineage>
        <taxon>unclassified sequences</taxon>
        <taxon>metagenomes</taxon>
        <taxon>ecological metagenomes</taxon>
    </lineage>
</organism>
<dbReference type="PROSITE" id="PS50110">
    <property type="entry name" value="RESPONSE_REGULATORY"/>
    <property type="match status" value="1"/>
</dbReference>
<feature type="non-terminal residue" evidence="8">
    <location>
        <position position="1"/>
    </location>
</feature>
<evidence type="ECO:0000259" key="7">
    <source>
        <dbReference type="PROSITE" id="PS51371"/>
    </source>
</evidence>
<dbReference type="AlphaFoldDB" id="A0A0F9BGT9"/>